<gene>
    <name evidence="1" type="ORF">B1B_11690</name>
</gene>
<sequence length="82" mass="9401">MLKEVGLSMPTHPPRRLTEEMAQETDRIILMGCLDRPSCPAFLYPRVDEDWELPDPGPLPDAGFRSVRDEIGRRVGELVRRL</sequence>
<organism evidence="1">
    <name type="scientific">mine drainage metagenome</name>
    <dbReference type="NCBI Taxonomy" id="410659"/>
    <lineage>
        <taxon>unclassified sequences</taxon>
        <taxon>metagenomes</taxon>
        <taxon>ecological metagenomes</taxon>
    </lineage>
</organism>
<dbReference type="InterPro" id="IPR036196">
    <property type="entry name" value="Ptyr_pPase_sf"/>
</dbReference>
<dbReference type="EMBL" id="AUZY01007623">
    <property type="protein sequence ID" value="EQD49332.1"/>
    <property type="molecule type" value="Genomic_DNA"/>
</dbReference>
<proteinExistence type="predicted"/>
<dbReference type="SUPFAM" id="SSF52788">
    <property type="entry name" value="Phosphotyrosine protein phosphatases I"/>
    <property type="match status" value="1"/>
</dbReference>
<reference evidence="1" key="1">
    <citation type="submission" date="2013-08" db="EMBL/GenBank/DDBJ databases">
        <authorList>
            <person name="Mendez C."/>
            <person name="Richter M."/>
            <person name="Ferrer M."/>
            <person name="Sanchez J."/>
        </authorList>
    </citation>
    <scope>NUCLEOTIDE SEQUENCE</scope>
</reference>
<protein>
    <submittedName>
        <fullName evidence="1">Protein-tyrosine phosphatase, low molecular weight</fullName>
    </submittedName>
</protein>
<dbReference type="Gene3D" id="3.40.50.2300">
    <property type="match status" value="1"/>
</dbReference>
<reference evidence="1" key="2">
    <citation type="journal article" date="2014" name="ISME J.">
        <title>Microbial stratification in low pH oxic and suboxic macroscopic growths along an acid mine drainage.</title>
        <authorList>
            <person name="Mendez-Garcia C."/>
            <person name="Mesa V."/>
            <person name="Sprenger R.R."/>
            <person name="Richter M."/>
            <person name="Diez M.S."/>
            <person name="Solano J."/>
            <person name="Bargiela R."/>
            <person name="Golyshina O.V."/>
            <person name="Manteca A."/>
            <person name="Ramos J.L."/>
            <person name="Gallego J.R."/>
            <person name="Llorente I."/>
            <person name="Martins Dos Santos V.A."/>
            <person name="Jensen O.N."/>
            <person name="Pelaez A.I."/>
            <person name="Sanchez J."/>
            <person name="Ferrer M."/>
        </authorList>
    </citation>
    <scope>NUCLEOTIDE SEQUENCE</scope>
</reference>
<comment type="caution">
    <text evidence="1">The sequence shown here is derived from an EMBL/GenBank/DDBJ whole genome shotgun (WGS) entry which is preliminary data.</text>
</comment>
<name>T0ZXH9_9ZZZZ</name>
<accession>T0ZXH9</accession>
<dbReference type="AlphaFoldDB" id="T0ZXH9"/>
<evidence type="ECO:0000313" key="1">
    <source>
        <dbReference type="EMBL" id="EQD49332.1"/>
    </source>
</evidence>